<evidence type="ECO:0000313" key="2">
    <source>
        <dbReference type="EMBL" id="KAK8545927.1"/>
    </source>
</evidence>
<keyword evidence="1" id="KW-0472">Membrane</keyword>
<keyword evidence="3" id="KW-1185">Reference proteome</keyword>
<evidence type="ECO:0000313" key="3">
    <source>
        <dbReference type="Proteomes" id="UP001472677"/>
    </source>
</evidence>
<protein>
    <recommendedName>
        <fullName evidence="4">ZCF37</fullName>
    </recommendedName>
</protein>
<comment type="caution">
    <text evidence="2">The sequence shown here is derived from an EMBL/GenBank/DDBJ whole genome shotgun (WGS) entry which is preliminary data.</text>
</comment>
<keyword evidence="1" id="KW-1133">Transmembrane helix</keyword>
<sequence length="209" mass="24495">MFYPFVCGAFHHQEGDDDSWIRPVSTPRKSRRKRDIKNPYSKRGLDQFTALLAELEEKRQRIYSQMGTQGIVRFVYKNSNDCVPLVVKLKDKKDDKIESGATNYHRPQRGVSEVISKLRRPSEPDRKIERKKSFSWNAKLQNLRRPSHYIPTVIILILLSLVFFGRSVAILSTCIGWYMVSKISEEGSNLRTSMKKINYVRKWSENKRL</sequence>
<feature type="transmembrane region" description="Helical" evidence="1">
    <location>
        <begin position="149"/>
        <end position="180"/>
    </location>
</feature>
<accession>A0ABR2DTR1</accession>
<keyword evidence="1" id="KW-0812">Transmembrane</keyword>
<dbReference type="PANTHER" id="PTHR35275:SF1">
    <property type="entry name" value="OS07G0585900 PROTEIN"/>
    <property type="match status" value="1"/>
</dbReference>
<name>A0ABR2DTR1_9ROSI</name>
<dbReference type="Proteomes" id="UP001472677">
    <property type="component" value="Unassembled WGS sequence"/>
</dbReference>
<proteinExistence type="predicted"/>
<organism evidence="2 3">
    <name type="scientific">Hibiscus sabdariffa</name>
    <name type="common">roselle</name>
    <dbReference type="NCBI Taxonomy" id="183260"/>
    <lineage>
        <taxon>Eukaryota</taxon>
        <taxon>Viridiplantae</taxon>
        <taxon>Streptophyta</taxon>
        <taxon>Embryophyta</taxon>
        <taxon>Tracheophyta</taxon>
        <taxon>Spermatophyta</taxon>
        <taxon>Magnoliopsida</taxon>
        <taxon>eudicotyledons</taxon>
        <taxon>Gunneridae</taxon>
        <taxon>Pentapetalae</taxon>
        <taxon>rosids</taxon>
        <taxon>malvids</taxon>
        <taxon>Malvales</taxon>
        <taxon>Malvaceae</taxon>
        <taxon>Malvoideae</taxon>
        <taxon>Hibiscus</taxon>
    </lineage>
</organism>
<reference evidence="2 3" key="1">
    <citation type="journal article" date="2024" name="G3 (Bethesda)">
        <title>Genome assembly of Hibiscus sabdariffa L. provides insights into metabolisms of medicinal natural products.</title>
        <authorList>
            <person name="Kim T."/>
        </authorList>
    </citation>
    <scope>NUCLEOTIDE SEQUENCE [LARGE SCALE GENOMIC DNA]</scope>
    <source>
        <strain evidence="2">TK-2024</strain>
        <tissue evidence="2">Old leaves</tissue>
    </source>
</reference>
<evidence type="ECO:0000256" key="1">
    <source>
        <dbReference type="SAM" id="Phobius"/>
    </source>
</evidence>
<evidence type="ECO:0008006" key="4">
    <source>
        <dbReference type="Google" id="ProtNLM"/>
    </source>
</evidence>
<dbReference type="EMBL" id="JBBPBM010000023">
    <property type="protein sequence ID" value="KAK8545927.1"/>
    <property type="molecule type" value="Genomic_DNA"/>
</dbReference>
<dbReference type="PANTHER" id="PTHR35275">
    <property type="entry name" value="ZCF37"/>
    <property type="match status" value="1"/>
</dbReference>
<gene>
    <name evidence="2" type="ORF">V6N12_026736</name>
</gene>
<dbReference type="InterPro" id="IPR045880">
    <property type="entry name" value="ZCF37"/>
</dbReference>